<dbReference type="Pfam" id="PF10248">
    <property type="entry name" value="Mlf1IP"/>
    <property type="match status" value="1"/>
</dbReference>
<accession>A0AAD4MJC2</accession>
<dbReference type="Proteomes" id="UP001201812">
    <property type="component" value="Unassembled WGS sequence"/>
</dbReference>
<evidence type="ECO:0000256" key="3">
    <source>
        <dbReference type="ARBA" id="ARBA00022490"/>
    </source>
</evidence>
<comment type="similarity">
    <text evidence="2">Belongs to the MLF family.</text>
</comment>
<evidence type="ECO:0000256" key="2">
    <source>
        <dbReference type="ARBA" id="ARBA00008332"/>
    </source>
</evidence>
<feature type="compositionally biased region" description="Polar residues" evidence="5">
    <location>
        <begin position="204"/>
        <end position="236"/>
    </location>
</feature>
<evidence type="ECO:0000313" key="7">
    <source>
        <dbReference type="Proteomes" id="UP001201812"/>
    </source>
</evidence>
<comment type="caution">
    <text evidence="6">The sequence shown here is derived from an EMBL/GenBank/DDBJ whole genome shotgun (WGS) entry which is preliminary data.</text>
</comment>
<organism evidence="6 7">
    <name type="scientific">Ditylenchus destructor</name>
    <dbReference type="NCBI Taxonomy" id="166010"/>
    <lineage>
        <taxon>Eukaryota</taxon>
        <taxon>Metazoa</taxon>
        <taxon>Ecdysozoa</taxon>
        <taxon>Nematoda</taxon>
        <taxon>Chromadorea</taxon>
        <taxon>Rhabditida</taxon>
        <taxon>Tylenchina</taxon>
        <taxon>Tylenchomorpha</taxon>
        <taxon>Sphaerularioidea</taxon>
        <taxon>Anguinidae</taxon>
        <taxon>Anguininae</taxon>
        <taxon>Ditylenchus</taxon>
    </lineage>
</organism>
<dbReference type="AlphaFoldDB" id="A0AAD4MJC2"/>
<proteinExistence type="inferred from homology"/>
<feature type="region of interest" description="Disordered" evidence="5">
    <location>
        <begin position="204"/>
        <end position="306"/>
    </location>
</feature>
<dbReference type="GO" id="GO:0005737">
    <property type="term" value="C:cytoplasm"/>
    <property type="evidence" value="ECO:0007669"/>
    <property type="project" value="UniProtKB-SubCell"/>
</dbReference>
<keyword evidence="4" id="KW-0597">Phosphoprotein</keyword>
<keyword evidence="3" id="KW-0963">Cytoplasm</keyword>
<dbReference type="EMBL" id="JAKKPZ010000500">
    <property type="protein sequence ID" value="KAI1694527.1"/>
    <property type="molecule type" value="Genomic_DNA"/>
</dbReference>
<gene>
    <name evidence="6" type="ORF">DdX_20072</name>
</gene>
<comment type="subcellular location">
    <subcellularLocation>
        <location evidence="1">Cytoplasm</location>
    </subcellularLocation>
</comment>
<evidence type="ECO:0000256" key="5">
    <source>
        <dbReference type="SAM" id="MobiDB-lite"/>
    </source>
</evidence>
<evidence type="ECO:0000256" key="1">
    <source>
        <dbReference type="ARBA" id="ARBA00004496"/>
    </source>
</evidence>
<dbReference type="InterPro" id="IPR019376">
    <property type="entry name" value="Myeloid_leukemia_factor"/>
</dbReference>
<evidence type="ECO:0000313" key="6">
    <source>
        <dbReference type="EMBL" id="KAI1694527.1"/>
    </source>
</evidence>
<reference evidence="6" key="1">
    <citation type="submission" date="2022-01" db="EMBL/GenBank/DDBJ databases">
        <title>Genome Sequence Resource for Two Populations of Ditylenchus destructor, the Migratory Endoparasitic Phytonematode.</title>
        <authorList>
            <person name="Zhang H."/>
            <person name="Lin R."/>
            <person name="Xie B."/>
        </authorList>
    </citation>
    <scope>NUCLEOTIDE SEQUENCE</scope>
    <source>
        <strain evidence="6">BazhouSP</strain>
    </source>
</reference>
<evidence type="ECO:0000256" key="4">
    <source>
        <dbReference type="ARBA" id="ARBA00022553"/>
    </source>
</evidence>
<name>A0AAD4MJC2_9BILA</name>
<sequence length="306" mass="34539">MLSFAVFRRISTKHMRRTMEQMEKLQNNMFNNMMIRYPFGMFGNPRLQQQQMIGNVGGQLRQRPRAANDMMSPFGGFGFGGGLFGGMMQQMEQMQNHAMNDPRSAVFSESTMISYDGTGQPKVVQNSTRKVGDVKETRRSVKNGEEQHLSVGHHVGERAHVIEKKRDKDGKIRQQQRFVNLDEDEAEQFNNEFKSRANRNLSSIFNGGTSNSTRAIGNGNSNRGSRRAVSNGSNASAPIVTIPDESDDEDTHGRNRRSGRKDVENFVYSNTRGGPSIHEIVDDDDDDETGSNKRRRKGLFGKILRD</sequence>
<protein>
    <submittedName>
        <fullName evidence="6">Myelodysplasia-myeloid leukemia factor 1-interacting protein domain-containing protein</fullName>
    </submittedName>
</protein>
<keyword evidence="7" id="KW-1185">Reference proteome</keyword>
<dbReference type="PANTHER" id="PTHR13105">
    <property type="entry name" value="MYELOID LEUKEMIA FACTOR"/>
    <property type="match status" value="1"/>
</dbReference>